<dbReference type="PANTHER" id="PTHR31900:SF34">
    <property type="entry name" value="EMB|CAB62440.1-RELATED"/>
    <property type="match status" value="1"/>
</dbReference>
<dbReference type="InterPro" id="IPR055411">
    <property type="entry name" value="LRR_FXL15/At3g58940/PEG3-like"/>
</dbReference>
<gene>
    <name evidence="2" type="ORF">BUALT_Bualt18G0008900</name>
</gene>
<reference evidence="2" key="1">
    <citation type="submission" date="2019-10" db="EMBL/GenBank/DDBJ databases">
        <authorList>
            <person name="Zhang R."/>
            <person name="Pan Y."/>
            <person name="Wang J."/>
            <person name="Ma R."/>
            <person name="Yu S."/>
        </authorList>
    </citation>
    <scope>NUCLEOTIDE SEQUENCE</scope>
    <source>
        <strain evidence="2">LA-IB0</strain>
        <tissue evidence="2">Leaf</tissue>
    </source>
</reference>
<dbReference type="AlphaFoldDB" id="A0AAV6W366"/>
<dbReference type="PANTHER" id="PTHR31900">
    <property type="entry name" value="F-BOX/RNI SUPERFAMILY PROTEIN-RELATED"/>
    <property type="match status" value="1"/>
</dbReference>
<comment type="caution">
    <text evidence="2">The sequence shown here is derived from an EMBL/GenBank/DDBJ whole genome shotgun (WGS) entry which is preliminary data.</text>
</comment>
<evidence type="ECO:0000313" key="3">
    <source>
        <dbReference type="Proteomes" id="UP000826271"/>
    </source>
</evidence>
<name>A0AAV6W366_9LAMI</name>
<dbReference type="InterPro" id="IPR032675">
    <property type="entry name" value="LRR_dom_sf"/>
</dbReference>
<protein>
    <recommendedName>
        <fullName evidence="1">F-box/LRR-repeat protein 15/At3g58940/PEG3-like LRR domain-containing protein</fullName>
    </recommendedName>
</protein>
<dbReference type="InterPro" id="IPR050232">
    <property type="entry name" value="FBL13/AtMIF1-like"/>
</dbReference>
<organism evidence="2 3">
    <name type="scientific">Buddleja alternifolia</name>
    <dbReference type="NCBI Taxonomy" id="168488"/>
    <lineage>
        <taxon>Eukaryota</taxon>
        <taxon>Viridiplantae</taxon>
        <taxon>Streptophyta</taxon>
        <taxon>Embryophyta</taxon>
        <taxon>Tracheophyta</taxon>
        <taxon>Spermatophyta</taxon>
        <taxon>Magnoliopsida</taxon>
        <taxon>eudicotyledons</taxon>
        <taxon>Gunneridae</taxon>
        <taxon>Pentapetalae</taxon>
        <taxon>asterids</taxon>
        <taxon>lamiids</taxon>
        <taxon>Lamiales</taxon>
        <taxon>Scrophulariaceae</taxon>
        <taxon>Buddlejeae</taxon>
        <taxon>Buddleja</taxon>
    </lineage>
</organism>
<dbReference type="EMBL" id="WHWC01000018">
    <property type="protein sequence ID" value="KAG8364551.1"/>
    <property type="molecule type" value="Genomic_DNA"/>
</dbReference>
<dbReference type="Pfam" id="PF24758">
    <property type="entry name" value="LRR_At5g56370"/>
    <property type="match status" value="1"/>
</dbReference>
<feature type="domain" description="F-box/LRR-repeat protein 15/At3g58940/PEG3-like LRR" evidence="1">
    <location>
        <begin position="12"/>
        <end position="72"/>
    </location>
</feature>
<dbReference type="Proteomes" id="UP000826271">
    <property type="component" value="Unassembled WGS sequence"/>
</dbReference>
<dbReference type="Gene3D" id="3.80.10.10">
    <property type="entry name" value="Ribonuclease Inhibitor"/>
    <property type="match status" value="1"/>
</dbReference>
<sequence length="310" mass="35788">MLHCCGSIPDVTIFLPNLKKLRLHCFEYGSDEKFQNLISGCPVLEELNIQTIAIDDLKSCIISSPTIKWLTLDLHFPDDCEDDLADYKLQINTPALRYLDVEDRLFQHISARIFDSLFEAKISLNNDDVKDNVLYSNSVLELVEKVCQVKCLTLSIYNTQFLDSSFAAATLKFNNLTKLELDVDWLFLFKFLESADNLQVLIIRKVRDNLKCWREPHQVPTCLSSHLRRVTINRFRYSEYEFKMMPRPKSTIIFSSSAIYFCLMSRADETMLFYVYGLSHDVVSIAMLMHAGKEIRAKNQDSGDDHVVQA</sequence>
<keyword evidence="3" id="KW-1185">Reference proteome</keyword>
<evidence type="ECO:0000259" key="1">
    <source>
        <dbReference type="Pfam" id="PF24758"/>
    </source>
</evidence>
<accession>A0AAV6W366</accession>
<proteinExistence type="predicted"/>
<dbReference type="SUPFAM" id="SSF52047">
    <property type="entry name" value="RNI-like"/>
    <property type="match status" value="1"/>
</dbReference>
<evidence type="ECO:0000313" key="2">
    <source>
        <dbReference type="EMBL" id="KAG8364551.1"/>
    </source>
</evidence>